<keyword evidence="1" id="KW-0238">DNA-binding</keyword>
<dbReference type="GO" id="GO:0003700">
    <property type="term" value="F:DNA-binding transcription factor activity"/>
    <property type="evidence" value="ECO:0007669"/>
    <property type="project" value="InterPro"/>
</dbReference>
<dbReference type="SUPFAM" id="SSF89447">
    <property type="entry name" value="AbrB/MazE/MraZ-like"/>
    <property type="match status" value="1"/>
</dbReference>
<evidence type="ECO:0000313" key="3">
    <source>
        <dbReference type="EMBL" id="RVU14432.1"/>
    </source>
</evidence>
<dbReference type="EMBL" id="SACP01000030">
    <property type="protein sequence ID" value="RVU14432.1"/>
    <property type="molecule type" value="Genomic_DNA"/>
</dbReference>
<dbReference type="InterPro" id="IPR007159">
    <property type="entry name" value="SpoVT-AbrB_dom"/>
</dbReference>
<dbReference type="AlphaFoldDB" id="A0A3S2V3G3"/>
<accession>A0A3S2V3G3</accession>
<feature type="domain" description="SpoVT-AbrB" evidence="2">
    <location>
        <begin position="9"/>
        <end position="56"/>
    </location>
</feature>
<keyword evidence="4" id="KW-1185">Reference proteome</keyword>
<dbReference type="GO" id="GO:0003677">
    <property type="term" value="F:DNA binding"/>
    <property type="evidence" value="ECO:0007669"/>
    <property type="project" value="UniProtKB-UniRule"/>
</dbReference>
<proteinExistence type="predicted"/>
<organism evidence="3 4">
    <name type="scientific">Methylobacterium oryzihabitans</name>
    <dbReference type="NCBI Taxonomy" id="2499852"/>
    <lineage>
        <taxon>Bacteria</taxon>
        <taxon>Pseudomonadati</taxon>
        <taxon>Pseudomonadota</taxon>
        <taxon>Alphaproteobacteria</taxon>
        <taxon>Hyphomicrobiales</taxon>
        <taxon>Methylobacteriaceae</taxon>
        <taxon>Methylobacterium</taxon>
    </lineage>
</organism>
<evidence type="ECO:0000256" key="1">
    <source>
        <dbReference type="PROSITE-ProRule" id="PRU01076"/>
    </source>
</evidence>
<name>A0A3S2V3G3_9HYPH</name>
<dbReference type="InterPro" id="IPR031848">
    <property type="entry name" value="PrlF_antitoxin"/>
</dbReference>
<comment type="caution">
    <text evidence="3">The sequence shown here is derived from an EMBL/GenBank/DDBJ whole genome shotgun (WGS) entry which is preliminary data.</text>
</comment>
<dbReference type="SMART" id="SM00966">
    <property type="entry name" value="SpoVT_AbrB"/>
    <property type="match status" value="1"/>
</dbReference>
<dbReference type="GO" id="GO:0097351">
    <property type="term" value="F:toxin sequestering activity"/>
    <property type="evidence" value="ECO:0007669"/>
    <property type="project" value="InterPro"/>
</dbReference>
<dbReference type="Proteomes" id="UP000286997">
    <property type="component" value="Unassembled WGS sequence"/>
</dbReference>
<dbReference type="Pfam" id="PF15937">
    <property type="entry name" value="PrlF_antitoxin"/>
    <property type="match status" value="1"/>
</dbReference>
<protein>
    <submittedName>
        <fullName evidence="3">Regulator</fullName>
    </submittedName>
</protein>
<evidence type="ECO:0000259" key="2">
    <source>
        <dbReference type="PROSITE" id="PS51740"/>
    </source>
</evidence>
<sequence length="112" mass="12132">MTKPAGLLEIPATITERGQTTVPAAVRRMLRLGESRRVVFRGLPDGTVVIARADPPAGDDPALGPFLDLLERDLAERPEAIGPVPRDLYRRAAALVEGVEVDLDQPLPDDEE</sequence>
<evidence type="ECO:0000313" key="4">
    <source>
        <dbReference type="Proteomes" id="UP000286997"/>
    </source>
</evidence>
<dbReference type="OrthoDB" id="9809003at2"/>
<gene>
    <name evidence="3" type="ORF">EOE48_22925</name>
</gene>
<dbReference type="PROSITE" id="PS51740">
    <property type="entry name" value="SPOVT_ABRB"/>
    <property type="match status" value="1"/>
</dbReference>
<dbReference type="InterPro" id="IPR037914">
    <property type="entry name" value="SpoVT-AbrB_sf"/>
</dbReference>
<reference evidence="3 4" key="1">
    <citation type="submission" date="2019-01" db="EMBL/GenBank/DDBJ databases">
        <authorList>
            <person name="Chen W.-M."/>
        </authorList>
    </citation>
    <scope>NUCLEOTIDE SEQUENCE [LARGE SCALE GENOMIC DNA]</scope>
    <source>
        <strain evidence="3 4">TER-1</strain>
    </source>
</reference>
<dbReference type="GO" id="GO:0001558">
    <property type="term" value="P:regulation of cell growth"/>
    <property type="evidence" value="ECO:0007669"/>
    <property type="project" value="InterPro"/>
</dbReference>
<dbReference type="Gene3D" id="2.10.260.10">
    <property type="match status" value="1"/>
</dbReference>
<dbReference type="RefSeq" id="WP_127733207.1">
    <property type="nucleotide sequence ID" value="NZ_SACP01000030.1"/>
</dbReference>